<protein>
    <submittedName>
        <fullName evidence="2">Uncharacterized protein</fullName>
    </submittedName>
</protein>
<organism evidence="2">
    <name type="scientific">Streptomyces sp. SID12501</name>
    <dbReference type="NCBI Taxonomy" id="2706042"/>
    <lineage>
        <taxon>Bacteria</taxon>
        <taxon>Bacillati</taxon>
        <taxon>Actinomycetota</taxon>
        <taxon>Actinomycetes</taxon>
        <taxon>Kitasatosporales</taxon>
        <taxon>Streptomycetaceae</taxon>
        <taxon>Streptomyces</taxon>
    </lineage>
</organism>
<dbReference type="EMBL" id="JAAGLU010000032">
    <property type="protein sequence ID" value="NEC90447.1"/>
    <property type="molecule type" value="Genomic_DNA"/>
</dbReference>
<evidence type="ECO:0000313" key="2">
    <source>
        <dbReference type="EMBL" id="NEC90447.1"/>
    </source>
</evidence>
<accession>A0A6B3C164</accession>
<reference evidence="2" key="1">
    <citation type="submission" date="2020-01" db="EMBL/GenBank/DDBJ databases">
        <title>Insect and environment-associated Actinomycetes.</title>
        <authorList>
            <person name="Currrie C."/>
            <person name="Chevrette M."/>
            <person name="Carlson C."/>
            <person name="Stubbendieck R."/>
            <person name="Wendt-Pienkowski E."/>
        </authorList>
    </citation>
    <scope>NUCLEOTIDE SEQUENCE</scope>
    <source>
        <strain evidence="2">SID12501</strain>
    </source>
</reference>
<dbReference type="RefSeq" id="WP_164320303.1">
    <property type="nucleotide sequence ID" value="NZ_JAAGLU010000032.1"/>
</dbReference>
<comment type="caution">
    <text evidence="2">The sequence shown here is derived from an EMBL/GenBank/DDBJ whole genome shotgun (WGS) entry which is preliminary data.</text>
</comment>
<name>A0A6B3C164_9ACTN</name>
<feature type="region of interest" description="Disordered" evidence="1">
    <location>
        <begin position="1"/>
        <end position="25"/>
    </location>
</feature>
<dbReference type="AlphaFoldDB" id="A0A6B3C164"/>
<feature type="compositionally biased region" description="Polar residues" evidence="1">
    <location>
        <begin position="1"/>
        <end position="24"/>
    </location>
</feature>
<evidence type="ECO:0000256" key="1">
    <source>
        <dbReference type="SAM" id="MobiDB-lite"/>
    </source>
</evidence>
<sequence length="148" mass="16485">MTSVIPEASTTTPDPTEQRTSSTPALRKRLVVEQADLDAGTPMFFRPFDDEIRMAYDPAQMPPVAAYSRQSQSMAARSFLGMHHDYTEGPELDALRETHRNEPEGSPLRDVIGMMFDDIDRTQDPAGIAAQYVELLEQTRAKKAGART</sequence>
<gene>
    <name evidence="2" type="ORF">G3I71_32650</name>
</gene>
<proteinExistence type="predicted"/>